<evidence type="ECO:0000256" key="3">
    <source>
        <dbReference type="PIRSR" id="PIRSR001365-1"/>
    </source>
</evidence>
<name>A0A1I2HQY7_9BACT</name>
<dbReference type="Pfam" id="PF00701">
    <property type="entry name" value="DHDPS"/>
    <property type="match status" value="1"/>
</dbReference>
<dbReference type="Proteomes" id="UP000198964">
    <property type="component" value="Unassembled WGS sequence"/>
</dbReference>
<dbReference type="InterPro" id="IPR013785">
    <property type="entry name" value="Aldolase_TIM"/>
</dbReference>
<dbReference type="PRINTS" id="PR00146">
    <property type="entry name" value="DHPICSNTHASE"/>
</dbReference>
<dbReference type="Gene3D" id="3.20.20.70">
    <property type="entry name" value="Aldolase class I"/>
    <property type="match status" value="1"/>
</dbReference>
<evidence type="ECO:0000313" key="6">
    <source>
        <dbReference type="Proteomes" id="UP000198964"/>
    </source>
</evidence>
<dbReference type="PIRSF" id="PIRSF001365">
    <property type="entry name" value="DHDPS"/>
    <property type="match status" value="1"/>
</dbReference>
<feature type="binding site" evidence="4">
    <location>
        <position position="48"/>
    </location>
    <ligand>
        <name>pyruvate</name>
        <dbReference type="ChEBI" id="CHEBI:15361"/>
    </ligand>
</feature>
<dbReference type="GO" id="GO:0005829">
    <property type="term" value="C:cytosol"/>
    <property type="evidence" value="ECO:0007669"/>
    <property type="project" value="TreeGrafter"/>
</dbReference>
<sequence>MKLPLTGVIPPIVTPLLSDTELDIAGLEKLIEHLIAGGVHGVFLLGTTGEGPNLSYELRKAFVRKACQLVNKRIPVVVGITDTSITGSLEVAEVAYEAGADALVISTPYYVPMSQEEMVAYLRYLVPLLPLPFMLYNMPSCTKMHMSLNTVRKAKELGAIGIKDSSGDLAYLYSLIEEFKDSPEFSIIVGTELFIPETMINGGHGAVPGGANLFPQLFVDLYDASKKKDPKAIAAFREKIIQIEDKVYNVGHEGSKYIKSIKCALSIMGICNGFVAMPFRQFGPEQQKQLAANLQEMASKN</sequence>
<organism evidence="5 6">
    <name type="scientific">Sunxiuqinia elliptica</name>
    <dbReference type="NCBI Taxonomy" id="655355"/>
    <lineage>
        <taxon>Bacteria</taxon>
        <taxon>Pseudomonadati</taxon>
        <taxon>Bacteroidota</taxon>
        <taxon>Bacteroidia</taxon>
        <taxon>Marinilabiliales</taxon>
        <taxon>Prolixibacteraceae</taxon>
        <taxon>Sunxiuqinia</taxon>
    </lineage>
</organism>
<dbReference type="AlphaFoldDB" id="A0A1I2HQY7"/>
<comment type="similarity">
    <text evidence="2">Belongs to the DapA family.</text>
</comment>
<dbReference type="EMBL" id="FONW01000004">
    <property type="protein sequence ID" value="SFF31813.1"/>
    <property type="molecule type" value="Genomic_DNA"/>
</dbReference>
<evidence type="ECO:0000256" key="4">
    <source>
        <dbReference type="PIRSR" id="PIRSR001365-2"/>
    </source>
</evidence>
<dbReference type="CDD" id="cd00408">
    <property type="entry name" value="DHDPS-like"/>
    <property type="match status" value="1"/>
</dbReference>
<keyword evidence="6" id="KW-1185">Reference proteome</keyword>
<dbReference type="GO" id="GO:0008747">
    <property type="term" value="F:N-acetylneuraminate lyase activity"/>
    <property type="evidence" value="ECO:0007669"/>
    <property type="project" value="TreeGrafter"/>
</dbReference>
<dbReference type="RefSeq" id="WP_093919876.1">
    <property type="nucleotide sequence ID" value="NZ_FONW01000004.1"/>
</dbReference>
<evidence type="ECO:0000256" key="2">
    <source>
        <dbReference type="PIRNR" id="PIRNR001365"/>
    </source>
</evidence>
<gene>
    <name evidence="5" type="ORF">SAMN05216283_104202</name>
</gene>
<dbReference type="SMART" id="SM01130">
    <property type="entry name" value="DHDPS"/>
    <property type="match status" value="1"/>
</dbReference>
<keyword evidence="1 2" id="KW-0456">Lyase</keyword>
<accession>A0A1I2HQY7</accession>
<evidence type="ECO:0000256" key="1">
    <source>
        <dbReference type="ARBA" id="ARBA00023239"/>
    </source>
</evidence>
<dbReference type="InterPro" id="IPR002220">
    <property type="entry name" value="DapA-like"/>
</dbReference>
<feature type="active site" description="Schiff-base intermediate with substrate" evidence="3">
    <location>
        <position position="163"/>
    </location>
</feature>
<dbReference type="PANTHER" id="PTHR42849">
    <property type="entry name" value="N-ACETYLNEURAMINATE LYASE"/>
    <property type="match status" value="1"/>
</dbReference>
<feature type="active site" description="Proton donor/acceptor" evidence="3">
    <location>
        <position position="136"/>
    </location>
</feature>
<feature type="binding site" evidence="4">
    <location>
        <position position="207"/>
    </location>
    <ligand>
        <name>pyruvate</name>
        <dbReference type="ChEBI" id="CHEBI:15361"/>
    </ligand>
</feature>
<dbReference type="PANTHER" id="PTHR42849:SF1">
    <property type="entry name" value="N-ACETYLNEURAMINATE LYASE"/>
    <property type="match status" value="1"/>
</dbReference>
<protein>
    <submittedName>
        <fullName evidence="5">4-hydroxy-tetrahydrodipicolinate synthase</fullName>
    </submittedName>
</protein>
<evidence type="ECO:0000313" key="5">
    <source>
        <dbReference type="EMBL" id="SFF31813.1"/>
    </source>
</evidence>
<dbReference type="STRING" id="655355.SAMN05216283_104202"/>
<proteinExistence type="inferred from homology"/>
<dbReference type="SUPFAM" id="SSF51569">
    <property type="entry name" value="Aldolase"/>
    <property type="match status" value="1"/>
</dbReference>
<reference evidence="5 6" key="1">
    <citation type="submission" date="2016-10" db="EMBL/GenBank/DDBJ databases">
        <authorList>
            <person name="de Groot N.N."/>
        </authorList>
    </citation>
    <scope>NUCLEOTIDE SEQUENCE [LARGE SCALE GENOMIC DNA]</scope>
    <source>
        <strain evidence="5 6">CGMCC 1.9156</strain>
    </source>
</reference>
<dbReference type="GO" id="GO:0019262">
    <property type="term" value="P:N-acetylneuraminate catabolic process"/>
    <property type="evidence" value="ECO:0007669"/>
    <property type="project" value="TreeGrafter"/>
</dbReference>